<dbReference type="OrthoDB" id="5514216at2"/>
<dbReference type="AlphaFoldDB" id="A0A4U1JLL3"/>
<evidence type="ECO:0000313" key="2">
    <source>
        <dbReference type="Proteomes" id="UP000309215"/>
    </source>
</evidence>
<evidence type="ECO:0000313" key="1">
    <source>
        <dbReference type="EMBL" id="TKD13010.1"/>
    </source>
</evidence>
<proteinExistence type="predicted"/>
<dbReference type="Proteomes" id="UP000309215">
    <property type="component" value="Unassembled WGS sequence"/>
</dbReference>
<accession>A0A4U1JLL3</accession>
<comment type="caution">
    <text evidence="1">The sequence shown here is derived from an EMBL/GenBank/DDBJ whole genome shotgun (WGS) entry which is preliminary data.</text>
</comment>
<dbReference type="EMBL" id="SSMQ01000001">
    <property type="protein sequence ID" value="TKD13010.1"/>
    <property type="molecule type" value="Genomic_DNA"/>
</dbReference>
<organism evidence="1 2">
    <name type="scientific">Polyangium fumosum</name>
    <dbReference type="NCBI Taxonomy" id="889272"/>
    <lineage>
        <taxon>Bacteria</taxon>
        <taxon>Pseudomonadati</taxon>
        <taxon>Myxococcota</taxon>
        <taxon>Polyangia</taxon>
        <taxon>Polyangiales</taxon>
        <taxon>Polyangiaceae</taxon>
        <taxon>Polyangium</taxon>
    </lineage>
</organism>
<name>A0A4U1JLL3_9BACT</name>
<reference evidence="1 2" key="1">
    <citation type="submission" date="2019-04" db="EMBL/GenBank/DDBJ databases">
        <authorList>
            <person name="Li Y."/>
            <person name="Wang J."/>
        </authorList>
    </citation>
    <scope>NUCLEOTIDE SEQUENCE [LARGE SCALE GENOMIC DNA]</scope>
    <source>
        <strain evidence="1 2">DSM 14668</strain>
    </source>
</reference>
<gene>
    <name evidence="1" type="ORF">E8A74_00135</name>
</gene>
<keyword evidence="2" id="KW-1185">Reference proteome</keyword>
<protein>
    <submittedName>
        <fullName evidence="1">Uncharacterized protein</fullName>
    </submittedName>
</protein>
<sequence length="121" mass="13393">MAKITIYETFTKADIDALLTVGAHLALAFDASHPHAVKTVHLELGMQISATQIVDLESRFHSTYVKLKGGLMHGEGKYKLEAHHFEQDIVDASPKAYEIKKNRAIVKHGSVGDLVADIGWW</sequence>
<dbReference type="RefSeq" id="WP_136926826.1">
    <property type="nucleotide sequence ID" value="NZ_SSMQ01000001.1"/>
</dbReference>